<gene>
    <name evidence="2" type="ORF">SAMN05444003_0296</name>
</gene>
<name>A0A1M5LHS7_9RHOB</name>
<organism evidence="2 3">
    <name type="scientific">Cognatiyoonia sediminum</name>
    <dbReference type="NCBI Taxonomy" id="1508389"/>
    <lineage>
        <taxon>Bacteria</taxon>
        <taxon>Pseudomonadati</taxon>
        <taxon>Pseudomonadota</taxon>
        <taxon>Alphaproteobacteria</taxon>
        <taxon>Rhodobacterales</taxon>
        <taxon>Paracoccaceae</taxon>
        <taxon>Cognatiyoonia</taxon>
    </lineage>
</organism>
<evidence type="ECO:0000313" key="3">
    <source>
        <dbReference type="Proteomes" id="UP000184074"/>
    </source>
</evidence>
<dbReference type="OrthoDB" id="7652304at2"/>
<keyword evidence="1" id="KW-0812">Transmembrane</keyword>
<proteinExistence type="predicted"/>
<evidence type="ECO:0000313" key="2">
    <source>
        <dbReference type="EMBL" id="SHG64577.1"/>
    </source>
</evidence>
<keyword evidence="1" id="KW-0472">Membrane</keyword>
<keyword evidence="3" id="KW-1185">Reference proteome</keyword>
<accession>A0A1M5LHS7</accession>
<keyword evidence="1" id="KW-1133">Transmembrane helix</keyword>
<dbReference type="Proteomes" id="UP000184074">
    <property type="component" value="Unassembled WGS sequence"/>
</dbReference>
<dbReference type="RefSeq" id="WP_072898729.1">
    <property type="nucleotide sequence ID" value="NZ_FQXB01000001.1"/>
</dbReference>
<dbReference type="EMBL" id="FQXB01000001">
    <property type="protein sequence ID" value="SHG64577.1"/>
    <property type="molecule type" value="Genomic_DNA"/>
</dbReference>
<dbReference type="AlphaFoldDB" id="A0A1M5LHS7"/>
<feature type="transmembrane region" description="Helical" evidence="1">
    <location>
        <begin position="42"/>
        <end position="69"/>
    </location>
</feature>
<reference evidence="2 3" key="1">
    <citation type="submission" date="2016-11" db="EMBL/GenBank/DDBJ databases">
        <authorList>
            <person name="Jaros S."/>
            <person name="Januszkiewicz K."/>
            <person name="Wedrychowicz H."/>
        </authorList>
    </citation>
    <scope>NUCLEOTIDE SEQUENCE [LARGE SCALE GENOMIC DNA]</scope>
    <source>
        <strain evidence="2 3">DSM 28715</strain>
    </source>
</reference>
<dbReference type="STRING" id="1508389.SAMN05444003_0296"/>
<protein>
    <submittedName>
        <fullName evidence="2">Uncharacterized protein</fullName>
    </submittedName>
</protein>
<evidence type="ECO:0000256" key="1">
    <source>
        <dbReference type="SAM" id="Phobius"/>
    </source>
</evidence>
<sequence>MFGFLIALGAGFLTPFLEKPLAEPLAKAMEGQIKVEAGEMRLLAFMIAMLIGAICCAALGTGSMFSIVIGASLGYFGLRIVDVIKGAVDGKPKN</sequence>